<sequence>MRSVWRRCSDELPEGGWLVINSAGKIMQETPEGAHVQYSGDVESLIDVGARIRRARVRSGLSQTELGDRLGVSQSMVRHWESSDSHPTDETLGRIRRALDSGLGNRDAGVAAFDGGAALRPQGRMLRTKAGFRRLRIQVGFTQVALAAAVGIKSGMQHGTIDAIVKEWENPGSPREIPEKVWEFLFAMRKRQRDDAAKYVEALVQMHHDVSAPIELTYYRTQPQYEKYSKRSGDCGVYDAMIRLVGDGLEKRGYAVRYVYPEKDIPEATETMEEAMERMGR</sequence>
<dbReference type="PANTHER" id="PTHR46797:SF1">
    <property type="entry name" value="METHYLPHOSPHONATE SYNTHASE"/>
    <property type="match status" value="1"/>
</dbReference>
<dbReference type="Gene3D" id="1.10.260.40">
    <property type="entry name" value="lambda repressor-like DNA-binding domains"/>
    <property type="match status" value="1"/>
</dbReference>
<dbReference type="PANTHER" id="PTHR46797">
    <property type="entry name" value="HTH-TYPE TRANSCRIPTIONAL REGULATOR"/>
    <property type="match status" value="1"/>
</dbReference>
<dbReference type="PROSITE" id="PS50943">
    <property type="entry name" value="HTH_CROC1"/>
    <property type="match status" value="1"/>
</dbReference>
<name>A0A261EXQ5_9BIFI</name>
<keyword evidence="4" id="KW-1185">Reference proteome</keyword>
<proteinExistence type="predicted"/>
<dbReference type="InterPro" id="IPR010982">
    <property type="entry name" value="Lambda_DNA-bd_dom_sf"/>
</dbReference>
<protein>
    <submittedName>
        <fullName evidence="3">Helix-turn-helix protein</fullName>
    </submittedName>
</protein>
<accession>A0A261EXQ5</accession>
<dbReference type="GO" id="GO:0005829">
    <property type="term" value="C:cytosol"/>
    <property type="evidence" value="ECO:0007669"/>
    <property type="project" value="TreeGrafter"/>
</dbReference>
<dbReference type="OrthoDB" id="3669136at2"/>
<dbReference type="EMBL" id="MWWR01000007">
    <property type="protein sequence ID" value="OZG51627.1"/>
    <property type="molecule type" value="Genomic_DNA"/>
</dbReference>
<evidence type="ECO:0000313" key="4">
    <source>
        <dbReference type="Proteomes" id="UP000216725"/>
    </source>
</evidence>
<dbReference type="CDD" id="cd00093">
    <property type="entry name" value="HTH_XRE"/>
    <property type="match status" value="1"/>
</dbReference>
<evidence type="ECO:0000259" key="2">
    <source>
        <dbReference type="PROSITE" id="PS50943"/>
    </source>
</evidence>
<feature type="domain" description="HTH cro/C1-type" evidence="2">
    <location>
        <begin position="52"/>
        <end position="100"/>
    </location>
</feature>
<dbReference type="GO" id="GO:0003677">
    <property type="term" value="F:DNA binding"/>
    <property type="evidence" value="ECO:0007669"/>
    <property type="project" value="UniProtKB-KW"/>
</dbReference>
<dbReference type="GO" id="GO:0003700">
    <property type="term" value="F:DNA-binding transcription factor activity"/>
    <property type="evidence" value="ECO:0007669"/>
    <property type="project" value="TreeGrafter"/>
</dbReference>
<dbReference type="InterPro" id="IPR050807">
    <property type="entry name" value="TransReg_Diox_bact_type"/>
</dbReference>
<gene>
    <name evidence="3" type="ORF">PSRA_1024</name>
</gene>
<dbReference type="SUPFAM" id="SSF47413">
    <property type="entry name" value="lambda repressor-like DNA-binding domains"/>
    <property type="match status" value="1"/>
</dbReference>
<dbReference type="RefSeq" id="WP_094660840.1">
    <property type="nucleotide sequence ID" value="NZ_JBKZBO010000003.1"/>
</dbReference>
<comment type="caution">
    <text evidence="3">The sequence shown here is derived from an EMBL/GenBank/DDBJ whole genome shotgun (WGS) entry which is preliminary data.</text>
</comment>
<keyword evidence="1" id="KW-0238">DNA-binding</keyword>
<dbReference type="Pfam" id="PF01381">
    <property type="entry name" value="HTH_3"/>
    <property type="match status" value="1"/>
</dbReference>
<evidence type="ECO:0000313" key="3">
    <source>
        <dbReference type="EMBL" id="OZG51627.1"/>
    </source>
</evidence>
<dbReference type="AlphaFoldDB" id="A0A261EXQ5"/>
<dbReference type="Proteomes" id="UP000216725">
    <property type="component" value="Unassembled WGS sequence"/>
</dbReference>
<dbReference type="SMART" id="SM00530">
    <property type="entry name" value="HTH_XRE"/>
    <property type="match status" value="1"/>
</dbReference>
<evidence type="ECO:0000256" key="1">
    <source>
        <dbReference type="ARBA" id="ARBA00023125"/>
    </source>
</evidence>
<reference evidence="3 4" key="1">
    <citation type="journal article" date="2017" name="BMC Genomics">
        <title>Comparative genomic and phylogenomic analyses of the Bifidobacteriaceae family.</title>
        <authorList>
            <person name="Lugli G.A."/>
            <person name="Milani C."/>
            <person name="Turroni F."/>
            <person name="Duranti S."/>
            <person name="Mancabelli L."/>
            <person name="Mangifesta M."/>
            <person name="Ferrario C."/>
            <person name="Modesto M."/>
            <person name="Mattarelli P."/>
            <person name="Jiri K."/>
            <person name="van Sinderen D."/>
            <person name="Ventura M."/>
        </authorList>
    </citation>
    <scope>NUCLEOTIDE SEQUENCE [LARGE SCALE GENOMIC DNA]</scope>
    <source>
        <strain evidence="3 4">DSM 24742</strain>
    </source>
</reference>
<dbReference type="InterPro" id="IPR001387">
    <property type="entry name" value="Cro/C1-type_HTH"/>
</dbReference>
<organism evidence="3 4">
    <name type="scientific">Pseudoscardovia radai</name>
    <dbReference type="NCBI Taxonomy" id="987066"/>
    <lineage>
        <taxon>Bacteria</taxon>
        <taxon>Bacillati</taxon>
        <taxon>Actinomycetota</taxon>
        <taxon>Actinomycetes</taxon>
        <taxon>Bifidobacteriales</taxon>
        <taxon>Bifidobacteriaceae</taxon>
        <taxon>Pseudoscardovia</taxon>
    </lineage>
</organism>